<name>A0A2W5QYH7_ANCNO</name>
<comment type="caution">
    <text evidence="1">The sequence shown here is derived from an EMBL/GenBank/DDBJ whole genome shotgun (WGS) entry which is preliminary data.</text>
</comment>
<gene>
    <name evidence="1" type="ORF">DI549_18620</name>
</gene>
<dbReference type="Pfam" id="PF17036">
    <property type="entry name" value="CBP_BcsS"/>
    <property type="match status" value="1"/>
</dbReference>
<organism evidence="1 2">
    <name type="scientific">Ancylobacter novellus</name>
    <name type="common">Thiobacillus novellus</name>
    <dbReference type="NCBI Taxonomy" id="921"/>
    <lineage>
        <taxon>Bacteria</taxon>
        <taxon>Pseudomonadati</taxon>
        <taxon>Pseudomonadota</taxon>
        <taxon>Alphaproteobacteria</taxon>
        <taxon>Hyphomicrobiales</taxon>
        <taxon>Xanthobacteraceae</taxon>
        <taxon>Ancylobacter</taxon>
    </lineage>
</organism>
<dbReference type="Proteomes" id="UP000248887">
    <property type="component" value="Unassembled WGS sequence"/>
</dbReference>
<evidence type="ECO:0000313" key="2">
    <source>
        <dbReference type="Proteomes" id="UP000248887"/>
    </source>
</evidence>
<accession>A0A2W5QYH7</accession>
<dbReference type="EMBL" id="QFQD01000075">
    <property type="protein sequence ID" value="PZQ79975.1"/>
    <property type="molecule type" value="Genomic_DNA"/>
</dbReference>
<evidence type="ECO:0000313" key="1">
    <source>
        <dbReference type="EMBL" id="PZQ79975.1"/>
    </source>
</evidence>
<dbReference type="AlphaFoldDB" id="A0A2W5QYH7"/>
<sequence length="202" mass="22309">MDVARDNAYGWAGMAWAPFARMDEEGLRLRTQTGGGAYRYRTDAVPGGWNNANKLEGEVLAGWQWLRGPHAVAVYAGVNMVDNRLDLPDPGNKDQGTQFGAKLVVEWFYRHDEFWTFTAALAGSTADETASVRATAARRIHPWFDLGLEASASTDWLSQDARGGLFLATPLPGWQWRVAGGWRWSSDSDDGAYGTLSLYAPY</sequence>
<dbReference type="InterPro" id="IPR031485">
    <property type="entry name" value="CBP_BcsS"/>
</dbReference>
<protein>
    <submittedName>
        <fullName evidence="1">Cellulose biosynthesis protein BcsS</fullName>
    </submittedName>
</protein>
<reference evidence="1 2" key="1">
    <citation type="submission" date="2017-08" db="EMBL/GenBank/DDBJ databases">
        <title>Infants hospitalized years apart are colonized by the same room-sourced microbial strains.</title>
        <authorList>
            <person name="Brooks B."/>
            <person name="Olm M.R."/>
            <person name="Firek B.A."/>
            <person name="Baker R."/>
            <person name="Thomas B.C."/>
            <person name="Morowitz M.J."/>
            <person name="Banfield J.F."/>
        </authorList>
    </citation>
    <scope>NUCLEOTIDE SEQUENCE [LARGE SCALE GENOMIC DNA]</scope>
    <source>
        <strain evidence="1">S2_005_001_R2_27</strain>
    </source>
</reference>
<proteinExistence type="predicted"/>